<evidence type="ECO:0000256" key="9">
    <source>
        <dbReference type="ARBA" id="ARBA00073635"/>
    </source>
</evidence>
<evidence type="ECO:0000256" key="2">
    <source>
        <dbReference type="ARBA" id="ARBA00022679"/>
    </source>
</evidence>
<keyword evidence="4" id="KW-0067">ATP-binding</keyword>
<evidence type="ECO:0000256" key="12">
    <source>
        <dbReference type="ARBA" id="ARBA00078531"/>
    </source>
</evidence>
<dbReference type="GO" id="GO:0005524">
    <property type="term" value="F:ATP binding"/>
    <property type="evidence" value="ECO:0007669"/>
    <property type="project" value="UniProtKB-KW"/>
</dbReference>
<dbReference type="SUPFAM" id="SSF69572">
    <property type="entry name" value="Activating enzymes of the ubiquitin-like proteins"/>
    <property type="match status" value="1"/>
</dbReference>
<dbReference type="GO" id="GO:0005829">
    <property type="term" value="C:cytosol"/>
    <property type="evidence" value="ECO:0007669"/>
    <property type="project" value="TreeGrafter"/>
</dbReference>
<comment type="similarity">
    <text evidence="1">Belongs to the HesA/MoeB/ThiF family.</text>
</comment>
<dbReference type="Proteomes" id="UP000244905">
    <property type="component" value="Unassembled WGS sequence"/>
</dbReference>
<gene>
    <name evidence="14" type="ORF">C5O23_09945</name>
</gene>
<dbReference type="InterPro" id="IPR000594">
    <property type="entry name" value="ThiF_NAD_FAD-bd"/>
</dbReference>
<protein>
    <recommendedName>
        <fullName evidence="9">Molybdopterin-synthase adenylyltransferase</fullName>
        <ecNumber evidence="8">2.7.7.80</ecNumber>
    </recommendedName>
    <alternativeName>
        <fullName evidence="12">MoaD protein adenylase</fullName>
    </alternativeName>
    <alternativeName>
        <fullName evidence="10">Molybdopterin-converting factor subunit 1 adenylase</fullName>
    </alternativeName>
    <alternativeName>
        <fullName evidence="11">Sulfur carrier protein MoaD adenylyltransferase</fullName>
    </alternativeName>
</protein>
<evidence type="ECO:0000256" key="8">
    <source>
        <dbReference type="ARBA" id="ARBA00066884"/>
    </source>
</evidence>
<name>A0A2V1INT5_9BACT</name>
<evidence type="ECO:0000256" key="7">
    <source>
        <dbReference type="ARBA" id="ARBA00063809"/>
    </source>
</evidence>
<dbReference type="NCBIfam" id="NF004281">
    <property type="entry name" value="PRK05690.1"/>
    <property type="match status" value="1"/>
</dbReference>
<evidence type="ECO:0000259" key="13">
    <source>
        <dbReference type="Pfam" id="PF00899"/>
    </source>
</evidence>
<dbReference type="EC" id="2.7.7.80" evidence="8"/>
<dbReference type="RefSeq" id="WP_107032794.1">
    <property type="nucleotide sequence ID" value="NZ_CAJSYL010000011.1"/>
</dbReference>
<dbReference type="CDD" id="cd00757">
    <property type="entry name" value="ThiF_MoeB_HesA_family"/>
    <property type="match status" value="1"/>
</dbReference>
<evidence type="ECO:0000256" key="4">
    <source>
        <dbReference type="ARBA" id="ARBA00022840"/>
    </source>
</evidence>
<accession>A0A2V1INT5</accession>
<proteinExistence type="inferred from homology"/>
<reference evidence="15" key="1">
    <citation type="submission" date="2018-02" db="EMBL/GenBank/DDBJ databases">
        <authorList>
            <person name="Clavel T."/>
            <person name="Strowig T."/>
        </authorList>
    </citation>
    <scope>NUCLEOTIDE SEQUENCE [LARGE SCALE GENOMIC DNA]</scope>
    <source>
        <strain evidence="15">DSM 103720</strain>
    </source>
</reference>
<comment type="caution">
    <text evidence="14">The sequence shown here is derived from an EMBL/GenBank/DDBJ whole genome shotgun (WGS) entry which is preliminary data.</text>
</comment>
<dbReference type="GO" id="GO:0008146">
    <property type="term" value="F:sulfotransferase activity"/>
    <property type="evidence" value="ECO:0007669"/>
    <property type="project" value="TreeGrafter"/>
</dbReference>
<evidence type="ECO:0000256" key="1">
    <source>
        <dbReference type="ARBA" id="ARBA00009919"/>
    </source>
</evidence>
<evidence type="ECO:0000256" key="6">
    <source>
        <dbReference type="ARBA" id="ARBA00055169"/>
    </source>
</evidence>
<organism evidence="14 15">
    <name type="scientific">Duncaniella muris</name>
    <dbReference type="NCBI Taxonomy" id="2094150"/>
    <lineage>
        <taxon>Bacteria</taxon>
        <taxon>Pseudomonadati</taxon>
        <taxon>Bacteroidota</taxon>
        <taxon>Bacteroidia</taxon>
        <taxon>Bacteroidales</taxon>
        <taxon>Muribaculaceae</taxon>
        <taxon>Duncaniella</taxon>
    </lineage>
</organism>
<dbReference type="EMBL" id="PUEC01000022">
    <property type="protein sequence ID" value="PWB01370.1"/>
    <property type="molecule type" value="Genomic_DNA"/>
</dbReference>
<dbReference type="GO" id="GO:0004792">
    <property type="term" value="F:thiosulfate-cyanide sulfurtransferase activity"/>
    <property type="evidence" value="ECO:0007669"/>
    <property type="project" value="TreeGrafter"/>
</dbReference>
<dbReference type="GeneID" id="82526661"/>
<keyword evidence="3" id="KW-0547">Nucleotide-binding</keyword>
<dbReference type="Pfam" id="PF00899">
    <property type="entry name" value="ThiF"/>
    <property type="match status" value="1"/>
</dbReference>
<keyword evidence="15" id="KW-1185">Reference proteome</keyword>
<comment type="subunit">
    <text evidence="7">Homodimer. Forms a stable heterotetrameric complex of 2 MoeB and 2 MoaD during adenylation of MoaD.</text>
</comment>
<feature type="domain" description="THIF-type NAD/FAD binding fold" evidence="13">
    <location>
        <begin position="17"/>
        <end position="250"/>
    </location>
</feature>
<dbReference type="GO" id="GO:0061605">
    <property type="term" value="F:molybdopterin-synthase adenylyltransferase activity"/>
    <property type="evidence" value="ECO:0007669"/>
    <property type="project" value="UniProtKB-EC"/>
</dbReference>
<sequence>MSNSLPDLDRGQQTRYRGHLSLCEIDFAGQKALAASRVLVVGAGGLGSPVSLYLAAAGVGTIALMDADTVSLSNLQRQIIHSTPDLGRLKTDSAAEKLRALNPEVSIITINSRLSEENAESIMAGYDLIMDCTDNLPTRLLINDCCVRLGKKMVFGAVSRFSGQVFSHVPGSACYRCIFDPSSISGDGEELPCAINGILNTVVGVIGSLQATEAIKLLVGTGDPLVNRMLTFDAITMDFNIFAISPMEGCGCASVSKF</sequence>
<evidence type="ECO:0000256" key="11">
    <source>
        <dbReference type="ARBA" id="ARBA00075328"/>
    </source>
</evidence>
<evidence type="ECO:0000256" key="10">
    <source>
        <dbReference type="ARBA" id="ARBA00075110"/>
    </source>
</evidence>
<comment type="function">
    <text evidence="6">Catalyzes the adenylation by ATP of the carboxyl group of the C-terminal glycine of sulfur carrier protein MoaD.</text>
</comment>
<evidence type="ECO:0000256" key="3">
    <source>
        <dbReference type="ARBA" id="ARBA00022741"/>
    </source>
</evidence>
<comment type="catalytic activity">
    <reaction evidence="5">
        <text>[molybdopterin-synthase sulfur-carrier protein]-C-terminal Gly-Gly + ATP + H(+) = [molybdopterin-synthase sulfur-carrier protein]-C-terminal Gly-Gly-AMP + diphosphate</text>
        <dbReference type="Rhea" id="RHEA:43616"/>
        <dbReference type="Rhea" id="RHEA-COMP:12159"/>
        <dbReference type="Rhea" id="RHEA-COMP:12202"/>
        <dbReference type="ChEBI" id="CHEBI:15378"/>
        <dbReference type="ChEBI" id="CHEBI:30616"/>
        <dbReference type="ChEBI" id="CHEBI:33019"/>
        <dbReference type="ChEBI" id="CHEBI:90618"/>
        <dbReference type="ChEBI" id="CHEBI:90778"/>
        <dbReference type="EC" id="2.7.7.80"/>
    </reaction>
</comment>
<dbReference type="InterPro" id="IPR045886">
    <property type="entry name" value="ThiF/MoeB/HesA"/>
</dbReference>
<evidence type="ECO:0000313" key="15">
    <source>
        <dbReference type="Proteomes" id="UP000244905"/>
    </source>
</evidence>
<keyword evidence="2" id="KW-0808">Transferase</keyword>
<evidence type="ECO:0000256" key="5">
    <source>
        <dbReference type="ARBA" id="ARBA00052218"/>
    </source>
</evidence>
<dbReference type="AlphaFoldDB" id="A0A2V1INT5"/>
<dbReference type="FunFam" id="3.40.50.720:FF:000033">
    <property type="entry name" value="Adenylyltransferase and sulfurtransferase MOCS3"/>
    <property type="match status" value="1"/>
</dbReference>
<dbReference type="PANTHER" id="PTHR10953:SF102">
    <property type="entry name" value="ADENYLYLTRANSFERASE AND SULFURTRANSFERASE MOCS3"/>
    <property type="match status" value="1"/>
</dbReference>
<evidence type="ECO:0000313" key="14">
    <source>
        <dbReference type="EMBL" id="PWB01370.1"/>
    </source>
</evidence>
<dbReference type="Gene3D" id="3.40.50.720">
    <property type="entry name" value="NAD(P)-binding Rossmann-like Domain"/>
    <property type="match status" value="1"/>
</dbReference>
<dbReference type="InterPro" id="IPR035985">
    <property type="entry name" value="Ubiquitin-activating_enz"/>
</dbReference>
<dbReference type="PANTHER" id="PTHR10953">
    <property type="entry name" value="UBIQUITIN-ACTIVATING ENZYME E1"/>
    <property type="match status" value="1"/>
</dbReference>
<dbReference type="GO" id="GO:0008641">
    <property type="term" value="F:ubiquitin-like modifier activating enzyme activity"/>
    <property type="evidence" value="ECO:0007669"/>
    <property type="project" value="InterPro"/>
</dbReference>